<protein>
    <submittedName>
        <fullName evidence="2">Uncharacterized protein</fullName>
    </submittedName>
</protein>
<evidence type="ECO:0000256" key="1">
    <source>
        <dbReference type="SAM" id="MobiDB-lite"/>
    </source>
</evidence>
<feature type="region of interest" description="Disordered" evidence="1">
    <location>
        <begin position="106"/>
        <end position="149"/>
    </location>
</feature>
<evidence type="ECO:0000313" key="3">
    <source>
        <dbReference type="Proteomes" id="UP000186817"/>
    </source>
</evidence>
<organism evidence="2 3">
    <name type="scientific">Symbiodinium microadriaticum</name>
    <name type="common">Dinoflagellate</name>
    <name type="synonym">Zooxanthella microadriatica</name>
    <dbReference type="NCBI Taxonomy" id="2951"/>
    <lineage>
        <taxon>Eukaryota</taxon>
        <taxon>Sar</taxon>
        <taxon>Alveolata</taxon>
        <taxon>Dinophyceae</taxon>
        <taxon>Suessiales</taxon>
        <taxon>Symbiodiniaceae</taxon>
        <taxon>Symbiodinium</taxon>
    </lineage>
</organism>
<reference evidence="2 3" key="1">
    <citation type="submission" date="2016-02" db="EMBL/GenBank/DDBJ databases">
        <title>Genome analysis of coral dinoflagellate symbionts highlights evolutionary adaptations to a symbiotic lifestyle.</title>
        <authorList>
            <person name="Aranda M."/>
            <person name="Li Y."/>
            <person name="Liew Y.J."/>
            <person name="Baumgarten S."/>
            <person name="Simakov O."/>
            <person name="Wilson M."/>
            <person name="Piel J."/>
            <person name="Ashoor H."/>
            <person name="Bougouffa S."/>
            <person name="Bajic V.B."/>
            <person name="Ryu T."/>
            <person name="Ravasi T."/>
            <person name="Bayer T."/>
            <person name="Micklem G."/>
            <person name="Kim H."/>
            <person name="Bhak J."/>
            <person name="Lajeunesse T.C."/>
            <person name="Voolstra C.R."/>
        </authorList>
    </citation>
    <scope>NUCLEOTIDE SEQUENCE [LARGE SCALE GENOMIC DNA]</scope>
    <source>
        <strain evidence="2 3">CCMP2467</strain>
    </source>
</reference>
<proteinExistence type="predicted"/>
<keyword evidence="3" id="KW-1185">Reference proteome</keyword>
<dbReference type="OrthoDB" id="10605408at2759"/>
<evidence type="ECO:0000313" key="2">
    <source>
        <dbReference type="EMBL" id="OLQ01946.1"/>
    </source>
</evidence>
<dbReference type="AlphaFoldDB" id="A0A1Q9E3D8"/>
<accession>A0A1Q9E3D8</accession>
<feature type="compositionally biased region" description="Basic and acidic residues" evidence="1">
    <location>
        <begin position="1"/>
        <end position="13"/>
    </location>
</feature>
<sequence>MVSTGRPDHDQARRKNLTGQPKRPCDRTNGLVRSLGQFVRSDLGIRLTGLVRSLGQFVRSDLGIRLTGLVRSLGQFVRSDLGIRLTGLVRSLGQFVRSDLGIDQARLTGSGRPSPVDRVRSARSPGHVQSQDVAKAGPDQAVPKYPEIP</sequence>
<comment type="caution">
    <text evidence="2">The sequence shown here is derived from an EMBL/GenBank/DDBJ whole genome shotgun (WGS) entry which is preliminary data.</text>
</comment>
<dbReference type="EMBL" id="LSRX01000277">
    <property type="protein sequence ID" value="OLQ01946.1"/>
    <property type="molecule type" value="Genomic_DNA"/>
</dbReference>
<feature type="region of interest" description="Disordered" evidence="1">
    <location>
        <begin position="1"/>
        <end position="28"/>
    </location>
</feature>
<gene>
    <name evidence="2" type="ORF">AK812_SmicGene15279</name>
</gene>
<dbReference type="Proteomes" id="UP000186817">
    <property type="component" value="Unassembled WGS sequence"/>
</dbReference>
<name>A0A1Q9E3D8_SYMMI</name>